<keyword evidence="5" id="KW-1185">Reference proteome</keyword>
<comment type="similarity">
    <text evidence="1">Belongs to the cycloisomerase 2 family.</text>
</comment>
<dbReference type="InterPro" id="IPR015943">
    <property type="entry name" value="WD40/YVTN_repeat-like_dom_sf"/>
</dbReference>
<name>A0A7K1U2I7_9BACT</name>
<gene>
    <name evidence="4" type="ORF">GO493_09960</name>
</gene>
<evidence type="ECO:0000256" key="1">
    <source>
        <dbReference type="ARBA" id="ARBA00005564"/>
    </source>
</evidence>
<keyword evidence="2" id="KW-0313">Glucose metabolism</keyword>
<evidence type="ECO:0000313" key="4">
    <source>
        <dbReference type="EMBL" id="MVT08584.1"/>
    </source>
</evidence>
<dbReference type="InterPro" id="IPR019405">
    <property type="entry name" value="Lactonase_7-beta_prop"/>
</dbReference>
<organism evidence="4 5">
    <name type="scientific">Chitinophaga tropicalis</name>
    <dbReference type="NCBI Taxonomy" id="2683588"/>
    <lineage>
        <taxon>Bacteria</taxon>
        <taxon>Pseudomonadati</taxon>
        <taxon>Bacteroidota</taxon>
        <taxon>Chitinophagia</taxon>
        <taxon>Chitinophagales</taxon>
        <taxon>Chitinophagaceae</taxon>
        <taxon>Chitinophaga</taxon>
    </lineage>
</organism>
<dbReference type="SUPFAM" id="SSF51004">
    <property type="entry name" value="C-terminal (heme d1) domain of cytochrome cd1-nitrite reductase"/>
    <property type="match status" value="1"/>
</dbReference>
<dbReference type="Proteomes" id="UP000461730">
    <property type="component" value="Unassembled WGS sequence"/>
</dbReference>
<protein>
    <submittedName>
        <fullName evidence="4">Beta-propeller fold lactonase family protein</fullName>
    </submittedName>
</protein>
<proteinExistence type="inferred from homology"/>
<dbReference type="Gene3D" id="2.130.10.10">
    <property type="entry name" value="YVTN repeat-like/Quinoprotein amine dehydrogenase"/>
    <property type="match status" value="1"/>
</dbReference>
<evidence type="ECO:0000256" key="3">
    <source>
        <dbReference type="SAM" id="SignalP"/>
    </source>
</evidence>
<evidence type="ECO:0000256" key="2">
    <source>
        <dbReference type="ARBA" id="ARBA00022526"/>
    </source>
</evidence>
<dbReference type="InterPro" id="IPR050282">
    <property type="entry name" value="Cycloisomerase_2"/>
</dbReference>
<feature type="signal peptide" evidence="3">
    <location>
        <begin position="1"/>
        <end position="21"/>
    </location>
</feature>
<dbReference type="GO" id="GO:0006006">
    <property type="term" value="P:glucose metabolic process"/>
    <property type="evidence" value="ECO:0007669"/>
    <property type="project" value="UniProtKB-KW"/>
</dbReference>
<evidence type="ECO:0000313" key="5">
    <source>
        <dbReference type="Proteomes" id="UP000461730"/>
    </source>
</evidence>
<feature type="chain" id="PRO_5029902007" evidence="3">
    <location>
        <begin position="22"/>
        <end position="373"/>
    </location>
</feature>
<reference evidence="4 5" key="1">
    <citation type="submission" date="2019-12" db="EMBL/GenBank/DDBJ databases">
        <title>Chitinophaga sp. strain ysch24 (GDMCC 1.1355), whole genome shotgun sequence.</title>
        <authorList>
            <person name="Zhang X."/>
        </authorList>
    </citation>
    <scope>NUCLEOTIDE SEQUENCE [LARGE SCALE GENOMIC DNA]</scope>
    <source>
        <strain evidence="5">ysch24</strain>
    </source>
</reference>
<sequence length="373" mass="41182">MLKKYYFLLTLALLSSYCSLAQSTYLFIGSYNGDKDKEGLYVYRFDTETGSLSKVSAYHVFNPSFLTLSPDGKYIYACTETRTPGMGSVSSFAFDSKTGNVRFISKQDSGGENPVYVTVHRSGKWLINGNYTGGSISVYHLSDDGSIAPAVQVIPFKDSSIRVQQKSAHIHSVNFSPQQDYIFSPDLGADKIRAYAFDTEHGEPLKITGFVSTVPGSGPRHMAFHPNGKFVYNVEELAGAVSVYRYHNGQLDSIQRIMAHDGKPLSFYSSADIHFSPDGRFLYVSNRGEENNIAIFSVNGKTGRLKPEGFQDTGGEHPRNFTIDPSGKFLLVANQIGNNIVVFRRDARTGLLTKTGTEIKVTAPSCLLIRTYL</sequence>
<keyword evidence="2" id="KW-0119">Carbohydrate metabolism</keyword>
<dbReference type="InterPro" id="IPR011048">
    <property type="entry name" value="Haem_d1_sf"/>
</dbReference>
<dbReference type="Pfam" id="PF10282">
    <property type="entry name" value="Lactonase"/>
    <property type="match status" value="1"/>
</dbReference>
<comment type="caution">
    <text evidence="4">The sequence shown here is derived from an EMBL/GenBank/DDBJ whole genome shotgun (WGS) entry which is preliminary data.</text>
</comment>
<dbReference type="PANTHER" id="PTHR30344:SF1">
    <property type="entry name" value="6-PHOSPHOGLUCONOLACTONASE"/>
    <property type="match status" value="1"/>
</dbReference>
<dbReference type="EMBL" id="WRXN01000003">
    <property type="protein sequence ID" value="MVT08584.1"/>
    <property type="molecule type" value="Genomic_DNA"/>
</dbReference>
<dbReference type="AlphaFoldDB" id="A0A7K1U2I7"/>
<accession>A0A7K1U2I7</accession>
<dbReference type="GO" id="GO:0005829">
    <property type="term" value="C:cytosol"/>
    <property type="evidence" value="ECO:0007669"/>
    <property type="project" value="TreeGrafter"/>
</dbReference>
<dbReference type="PANTHER" id="PTHR30344">
    <property type="entry name" value="6-PHOSPHOGLUCONOLACTONASE-RELATED"/>
    <property type="match status" value="1"/>
</dbReference>
<keyword evidence="3" id="KW-0732">Signal</keyword>
<dbReference type="GO" id="GO:0017057">
    <property type="term" value="F:6-phosphogluconolactonase activity"/>
    <property type="evidence" value="ECO:0007669"/>
    <property type="project" value="TreeGrafter"/>
</dbReference>